<dbReference type="NCBIfam" id="TIGR01988">
    <property type="entry name" value="Ubi-OHases"/>
    <property type="match status" value="1"/>
</dbReference>
<name>A7RWT5_NEMVE</name>
<dbReference type="EC" id="1.14.15.46" evidence="12"/>
<dbReference type="Proteomes" id="UP000001593">
    <property type="component" value="Unassembled WGS sequence"/>
</dbReference>
<dbReference type="UniPathway" id="UPA00232"/>
<dbReference type="InterPro" id="IPR010971">
    <property type="entry name" value="UbiH/COQ6"/>
</dbReference>
<dbReference type="GO" id="GO:0071949">
    <property type="term" value="F:FAD binding"/>
    <property type="evidence" value="ECO:0007669"/>
    <property type="project" value="InterPro"/>
</dbReference>
<dbReference type="Pfam" id="PF01494">
    <property type="entry name" value="FAD_binding_3"/>
    <property type="match status" value="2"/>
</dbReference>
<dbReference type="InterPro" id="IPR018168">
    <property type="entry name" value="Ubi_Hdrlase_CS"/>
</dbReference>
<keyword evidence="4 12" id="KW-0831">Ubiquinone biosynthesis</keyword>
<evidence type="ECO:0000256" key="8">
    <source>
        <dbReference type="ARBA" id="ARBA00023002"/>
    </source>
</evidence>
<keyword evidence="11 12" id="KW-0472">Membrane</keyword>
<sequence length="475" mass="52113">MWRILRRSARSVRRLQYHVCSYCSSTNPRKENLYDVTIVGGGMVGASLACALGFEGALSKHRVLVVEAGHDRPFELPEKYSNRVSSITPGSRKLLESVGAWDHISNMRVKHYKRLNVWDACGDGHIVFDSSPDLNSDSDMACIVENNVIVAALNKQMKLLEPTVTVKYGARIKKINFPDPAWAMESETRGNPWMEVELEDGSVIHSRLLVGADGAASTVRKATDIEYLSWSYEQWGVVGTLRLGEITENVVAWQKFLPTGPLALLPLSETHSSVVWTTTREHAQELVSLPEDRFVDAINNAFWEDMDRHPAVDTASKLAQSISSFIEPFAGSSSAVQMPPSISGVEEGSRGMFPLGLGHATHYVQPRLALIGDAAHRVHPLAGQGVNLGFGDVACLRDVLVAAAKDGCDLGSLDHLLQYETERQRSVVPMMAAVDFLKRLFSTSHALPVAARTLGLLTTNALTPVKEQIISFAMK</sequence>
<evidence type="ECO:0000313" key="15">
    <source>
        <dbReference type="Proteomes" id="UP000001593"/>
    </source>
</evidence>
<evidence type="ECO:0000256" key="9">
    <source>
        <dbReference type="ARBA" id="ARBA00023033"/>
    </source>
</evidence>
<comment type="subunit">
    <text evidence="12">Component of a multi-subunit COQ enzyme complex.</text>
</comment>
<dbReference type="Gene3D" id="3.50.50.60">
    <property type="entry name" value="FAD/NAD(P)-binding domain"/>
    <property type="match status" value="2"/>
</dbReference>
<gene>
    <name evidence="14" type="ORF">NEMVEDRAFT_v1g182839</name>
</gene>
<dbReference type="OMA" id="VKQMQVW"/>
<dbReference type="InterPro" id="IPR002938">
    <property type="entry name" value="FAD-bd"/>
</dbReference>
<feature type="domain" description="FAD-binding" evidence="13">
    <location>
        <begin position="359"/>
        <end position="427"/>
    </location>
</feature>
<dbReference type="InterPro" id="IPR051205">
    <property type="entry name" value="UbiH/COQ6_monooxygenase"/>
</dbReference>
<dbReference type="EMBL" id="DS469548">
    <property type="protein sequence ID" value="EDO44082.1"/>
    <property type="molecule type" value="Genomic_DNA"/>
</dbReference>
<comment type="catalytic activity">
    <reaction evidence="12">
        <text>a 4-hydroxy-3-(all-trans-polyprenyl)benzoate + 2 reduced [2Fe-2S]-[ferredoxin] + O2 + 2 H(+) = a 3,4-dihydroxy-5-(all-trans-polyprenyl)benzoate + 2 oxidized [2Fe-2S]-[ferredoxin] + H2O</text>
        <dbReference type="Rhea" id="RHEA:81195"/>
        <dbReference type="Rhea" id="RHEA-COMP:9514"/>
        <dbReference type="Rhea" id="RHEA-COMP:10000"/>
        <dbReference type="Rhea" id="RHEA-COMP:10001"/>
        <dbReference type="Rhea" id="RHEA-COMP:10930"/>
        <dbReference type="ChEBI" id="CHEBI:15377"/>
        <dbReference type="ChEBI" id="CHEBI:15378"/>
        <dbReference type="ChEBI" id="CHEBI:15379"/>
        <dbReference type="ChEBI" id="CHEBI:33737"/>
        <dbReference type="ChEBI" id="CHEBI:33738"/>
        <dbReference type="ChEBI" id="CHEBI:64694"/>
        <dbReference type="ChEBI" id="CHEBI:78396"/>
        <dbReference type="EC" id="1.14.15.45"/>
    </reaction>
</comment>
<keyword evidence="15" id="KW-1185">Reference proteome</keyword>
<keyword evidence="8 12" id="KW-0560">Oxidoreductase</keyword>
<dbReference type="AlphaFoldDB" id="A7RWT5"/>
<evidence type="ECO:0000256" key="11">
    <source>
        <dbReference type="ARBA" id="ARBA00023136"/>
    </source>
</evidence>
<dbReference type="SUPFAM" id="SSF51905">
    <property type="entry name" value="FAD/NAD(P)-binding domain"/>
    <property type="match status" value="1"/>
</dbReference>
<dbReference type="EC" id="1.14.15.45" evidence="12"/>
<comment type="subcellular location">
    <subcellularLocation>
        <location evidence="12">Mitochondrion inner membrane</location>
        <topology evidence="12">Peripheral membrane protein</topology>
        <orientation evidence="12">Matrix side</orientation>
    </subcellularLocation>
</comment>
<dbReference type="STRING" id="45351.A7RWT5"/>
<keyword evidence="5 12" id="KW-0999">Mitochondrion inner membrane</keyword>
<dbReference type="PROSITE" id="PS01304">
    <property type="entry name" value="UBIH"/>
    <property type="match status" value="1"/>
</dbReference>
<evidence type="ECO:0000256" key="3">
    <source>
        <dbReference type="ARBA" id="ARBA00022630"/>
    </source>
</evidence>
<organism evidence="14 15">
    <name type="scientific">Nematostella vectensis</name>
    <name type="common">Starlet sea anemone</name>
    <dbReference type="NCBI Taxonomy" id="45351"/>
    <lineage>
        <taxon>Eukaryota</taxon>
        <taxon>Metazoa</taxon>
        <taxon>Cnidaria</taxon>
        <taxon>Anthozoa</taxon>
        <taxon>Hexacorallia</taxon>
        <taxon>Actiniaria</taxon>
        <taxon>Edwardsiidae</taxon>
        <taxon>Nematostella</taxon>
    </lineage>
</organism>
<evidence type="ECO:0000256" key="2">
    <source>
        <dbReference type="ARBA" id="ARBA00005349"/>
    </source>
</evidence>
<evidence type="ECO:0000259" key="13">
    <source>
        <dbReference type="Pfam" id="PF01494"/>
    </source>
</evidence>
<dbReference type="GO" id="GO:0005739">
    <property type="term" value="C:mitochondrion"/>
    <property type="evidence" value="ECO:0000318"/>
    <property type="project" value="GO_Central"/>
</dbReference>
<comment type="cofactor">
    <cofactor evidence="1 12">
        <name>FAD</name>
        <dbReference type="ChEBI" id="CHEBI:57692"/>
    </cofactor>
</comment>
<keyword evidence="6 12" id="KW-0274">FAD</keyword>
<dbReference type="GO" id="GO:0120538">
    <property type="term" value="F:2-methoxy-6-polyprenolphenol 4-hydroxylase activity"/>
    <property type="evidence" value="ECO:0007669"/>
    <property type="project" value="UniProtKB-EC"/>
</dbReference>
<dbReference type="HAMAP" id="MF_03193">
    <property type="entry name" value="COQ6_monooxygenase"/>
    <property type="match status" value="1"/>
</dbReference>
<dbReference type="FunFam" id="3.50.50.60:FF:000086">
    <property type="entry name" value="Ubiquinone biosynthesis monooxygenase COQ6, mitochondrial"/>
    <property type="match status" value="1"/>
</dbReference>
<feature type="domain" description="FAD-binding" evidence="13">
    <location>
        <begin position="34"/>
        <end position="305"/>
    </location>
</feature>
<dbReference type="PhylomeDB" id="A7RWT5"/>
<dbReference type="InterPro" id="IPR036188">
    <property type="entry name" value="FAD/NAD-bd_sf"/>
</dbReference>
<dbReference type="eggNOG" id="KOG3855">
    <property type="taxonomic scope" value="Eukaryota"/>
</dbReference>
<dbReference type="PRINTS" id="PR00420">
    <property type="entry name" value="RNGMNOXGNASE"/>
</dbReference>
<dbReference type="PANTHER" id="PTHR43876:SF7">
    <property type="entry name" value="UBIQUINONE BIOSYNTHESIS MONOOXYGENASE COQ6, MITOCHONDRIAL"/>
    <property type="match status" value="1"/>
</dbReference>
<keyword evidence="10 12" id="KW-0496">Mitochondrion</keyword>
<keyword evidence="7" id="KW-0809">Transit peptide</keyword>
<dbReference type="GO" id="GO:0016491">
    <property type="term" value="F:oxidoreductase activity"/>
    <property type="evidence" value="ECO:0000318"/>
    <property type="project" value="GO_Central"/>
</dbReference>
<dbReference type="KEGG" id="nve:5515991"/>
<comment type="similarity">
    <text evidence="2 12">Belongs to the UbiH/COQ6 family.</text>
</comment>
<dbReference type="HOGENOM" id="CLU_009665_8_0_1"/>
<keyword evidence="3 12" id="KW-0285">Flavoprotein</keyword>
<dbReference type="GO" id="GO:0006744">
    <property type="term" value="P:ubiquinone biosynthetic process"/>
    <property type="evidence" value="ECO:0000318"/>
    <property type="project" value="GO_Central"/>
</dbReference>
<protein>
    <recommendedName>
        <fullName evidence="12">Ubiquinone biosynthesis monooxygenase COQ6, mitochondrial</fullName>
        <ecNumber evidence="12">1.14.15.45</ecNumber>
    </recommendedName>
    <alternativeName>
        <fullName evidence="12">2-methoxy-6-polyprenolphenol 4-hydroxylase</fullName>
        <ecNumber evidence="12">1.14.15.46</ecNumber>
    </alternativeName>
</protein>
<dbReference type="OrthoDB" id="683240at2759"/>
<evidence type="ECO:0000256" key="5">
    <source>
        <dbReference type="ARBA" id="ARBA00022792"/>
    </source>
</evidence>
<accession>A7RWT5</accession>
<dbReference type="FunFam" id="3.50.50.60:FF:000066">
    <property type="entry name" value="Ubiquinone biosynthesis monooxygenase COQ6, mitochondrial"/>
    <property type="match status" value="1"/>
</dbReference>
<dbReference type="GO" id="GO:0031314">
    <property type="term" value="C:extrinsic component of mitochondrial inner membrane"/>
    <property type="evidence" value="ECO:0007669"/>
    <property type="project" value="UniProtKB-UniRule"/>
</dbReference>
<dbReference type="InParanoid" id="A7RWT5"/>
<dbReference type="PANTHER" id="PTHR43876">
    <property type="entry name" value="UBIQUINONE BIOSYNTHESIS MONOOXYGENASE COQ6, MITOCHONDRIAL"/>
    <property type="match status" value="1"/>
</dbReference>
<dbReference type="GO" id="GO:0016712">
    <property type="term" value="F:oxidoreductase activity, acting on paired donors, with incorporation or reduction of molecular oxygen, reduced flavin or flavoprotein as one donor, and incorporation of one atom of oxygen"/>
    <property type="evidence" value="ECO:0007669"/>
    <property type="project" value="UniProtKB-UniRule"/>
</dbReference>
<comment type="catalytic activity">
    <reaction evidence="12">
        <text>a 2-methoxy-6-(all-trans-polyprenyl)phenol + 2 reduced [2Fe-2S]-[ferredoxin] + O2 + 2 H(+) = a 2-methoxy-6-(all-trans-polyprenyl)benzene-1,4-diol + 2 oxidized [2Fe-2S]-[ferredoxin] + H2O</text>
        <dbReference type="Rhea" id="RHEA:81183"/>
        <dbReference type="Rhea" id="RHEA-COMP:9551"/>
        <dbReference type="Rhea" id="RHEA-COMP:10000"/>
        <dbReference type="Rhea" id="RHEA-COMP:10001"/>
        <dbReference type="Rhea" id="RHEA-COMP:10858"/>
        <dbReference type="ChEBI" id="CHEBI:15377"/>
        <dbReference type="ChEBI" id="CHEBI:15378"/>
        <dbReference type="ChEBI" id="CHEBI:15379"/>
        <dbReference type="ChEBI" id="CHEBI:33737"/>
        <dbReference type="ChEBI" id="CHEBI:33738"/>
        <dbReference type="ChEBI" id="CHEBI:62731"/>
        <dbReference type="ChEBI" id="CHEBI:84166"/>
        <dbReference type="EC" id="1.14.15.46"/>
    </reaction>
</comment>
<evidence type="ECO:0000256" key="7">
    <source>
        <dbReference type="ARBA" id="ARBA00022946"/>
    </source>
</evidence>
<evidence type="ECO:0000256" key="4">
    <source>
        <dbReference type="ARBA" id="ARBA00022688"/>
    </source>
</evidence>
<comment type="function">
    <text evidence="12">FAD-dependent monooxygenase required for two non-consecutive steps during ubiquinone biosynthesis. Required for the C5-ring hydroxylation during ubiquinone biosynthesis by catalyzing the hydroxylation of 4-hydroxy-3-(all-trans-polyprenyl)benzoic acid to 3,4-dihydroxy-5-(all-trans-polyprenyl)benzoic acid. Also acts downstream of coq4, for the C1-hydroxylation during ubiquinone biosynthesis by catalyzing the hydroxylation of 2-methoxy-6-(all-trans-polyprenyl)phenol to 2-methoxy-6-(all-trans-polyprenyl)benzene-1,4-diol. The electrons required for the hydroxylation reaction are funneled indirectly to coq6 from NADPH via a ferredoxin/ferredoxin reductase system.</text>
</comment>
<keyword evidence="9 12" id="KW-0503">Monooxygenase</keyword>
<evidence type="ECO:0000256" key="1">
    <source>
        <dbReference type="ARBA" id="ARBA00001974"/>
    </source>
</evidence>
<evidence type="ECO:0000256" key="6">
    <source>
        <dbReference type="ARBA" id="ARBA00022827"/>
    </source>
</evidence>
<comment type="pathway">
    <text evidence="12">Cofactor biosynthesis; ubiquinone biosynthesis.</text>
</comment>
<evidence type="ECO:0000256" key="12">
    <source>
        <dbReference type="HAMAP-Rule" id="MF_03193"/>
    </source>
</evidence>
<evidence type="ECO:0000313" key="14">
    <source>
        <dbReference type="EMBL" id="EDO44082.1"/>
    </source>
</evidence>
<reference evidence="14 15" key="1">
    <citation type="journal article" date="2007" name="Science">
        <title>Sea anemone genome reveals ancestral eumetazoan gene repertoire and genomic organization.</title>
        <authorList>
            <person name="Putnam N.H."/>
            <person name="Srivastava M."/>
            <person name="Hellsten U."/>
            <person name="Dirks B."/>
            <person name="Chapman J."/>
            <person name="Salamov A."/>
            <person name="Terry A."/>
            <person name="Shapiro H."/>
            <person name="Lindquist E."/>
            <person name="Kapitonov V.V."/>
            <person name="Jurka J."/>
            <person name="Genikhovich G."/>
            <person name="Grigoriev I.V."/>
            <person name="Lucas S.M."/>
            <person name="Steele R.E."/>
            <person name="Finnerty J.R."/>
            <person name="Technau U."/>
            <person name="Martindale M.Q."/>
            <person name="Rokhsar D.S."/>
        </authorList>
    </citation>
    <scope>NUCLEOTIDE SEQUENCE [LARGE SCALE GENOMIC DNA]</scope>
    <source>
        <strain evidence="15">CH2 X CH6</strain>
    </source>
</reference>
<proteinExistence type="inferred from homology"/>
<dbReference type="InterPro" id="IPR000689">
    <property type="entry name" value="UbQ_mOase_COQ6"/>
</dbReference>
<evidence type="ECO:0000256" key="10">
    <source>
        <dbReference type="ARBA" id="ARBA00023128"/>
    </source>
</evidence>
<dbReference type="NCBIfam" id="TIGR01989">
    <property type="entry name" value="COQ6"/>
    <property type="match status" value="1"/>
</dbReference>
<dbReference type="GO" id="GO:0106364">
    <property type="term" value="F:4-hydroxy-3-all-trans-polyprenylbenzoate oxygenase activity"/>
    <property type="evidence" value="ECO:0007669"/>
    <property type="project" value="UniProtKB-EC"/>
</dbReference>